<dbReference type="GO" id="GO:0008081">
    <property type="term" value="F:phosphoric diester hydrolase activity"/>
    <property type="evidence" value="ECO:0007669"/>
    <property type="project" value="InterPro"/>
</dbReference>
<protein>
    <recommendedName>
        <fullName evidence="1">GP-PDE domain-containing protein</fullName>
    </recommendedName>
</protein>
<organism evidence="2 3">
    <name type="scientific">Paenibacillus donghaensis</name>
    <dbReference type="NCBI Taxonomy" id="414771"/>
    <lineage>
        <taxon>Bacteria</taxon>
        <taxon>Bacillati</taxon>
        <taxon>Bacillota</taxon>
        <taxon>Bacilli</taxon>
        <taxon>Bacillales</taxon>
        <taxon>Paenibacillaceae</taxon>
        <taxon>Paenibacillus</taxon>
    </lineage>
</organism>
<dbReference type="RefSeq" id="WP_087918109.1">
    <property type="nucleotide sequence ID" value="NZ_CP021780.1"/>
</dbReference>
<sequence>MFFHKLPFLYPFPNKIYSLNKTSASAESVVEFVKDKHFITVAMPVSRAFFNSNLIPTLNKLGVKSYVYTVNSRPVMQLLYNFGVHGFYTDREESPEE</sequence>
<dbReference type="InterPro" id="IPR017946">
    <property type="entry name" value="PLC-like_Pdiesterase_TIM-brl"/>
</dbReference>
<dbReference type="AlphaFoldDB" id="A0A2Z2KBN4"/>
<reference evidence="2 3" key="1">
    <citation type="submission" date="2017-06" db="EMBL/GenBank/DDBJ databases">
        <title>Complete genome sequence of Paenibacillus donghaensis KCTC 13049T isolated from East Sea sediment, South Korea.</title>
        <authorList>
            <person name="Jung B.K."/>
            <person name="Hong S.-J."/>
            <person name="Shin J.-H."/>
        </authorList>
    </citation>
    <scope>NUCLEOTIDE SEQUENCE [LARGE SCALE GENOMIC DNA]</scope>
    <source>
        <strain evidence="2 3">KCTC 13049</strain>
    </source>
</reference>
<proteinExistence type="predicted"/>
<feature type="domain" description="GP-PDE" evidence="1">
    <location>
        <begin position="25"/>
        <end position="91"/>
    </location>
</feature>
<evidence type="ECO:0000313" key="2">
    <source>
        <dbReference type="EMBL" id="ASA24126.1"/>
    </source>
</evidence>
<evidence type="ECO:0000259" key="1">
    <source>
        <dbReference type="Pfam" id="PF03009"/>
    </source>
</evidence>
<keyword evidence="3" id="KW-1185">Reference proteome</keyword>
<dbReference type="EMBL" id="CP021780">
    <property type="protein sequence ID" value="ASA24126.1"/>
    <property type="molecule type" value="Genomic_DNA"/>
</dbReference>
<gene>
    <name evidence="2" type="ORF">B9T62_27075</name>
</gene>
<dbReference type="GO" id="GO:0006629">
    <property type="term" value="P:lipid metabolic process"/>
    <property type="evidence" value="ECO:0007669"/>
    <property type="project" value="InterPro"/>
</dbReference>
<dbReference type="InterPro" id="IPR030395">
    <property type="entry name" value="GP_PDE_dom"/>
</dbReference>
<evidence type="ECO:0000313" key="3">
    <source>
        <dbReference type="Proteomes" id="UP000249890"/>
    </source>
</evidence>
<accession>A0A2Z2KBN4</accession>
<dbReference type="Gene3D" id="3.20.20.190">
    <property type="entry name" value="Phosphatidylinositol (PI) phosphodiesterase"/>
    <property type="match status" value="1"/>
</dbReference>
<dbReference type="KEGG" id="pdh:B9T62_27075"/>
<dbReference type="Proteomes" id="UP000249890">
    <property type="component" value="Chromosome"/>
</dbReference>
<name>A0A2Z2KBN4_9BACL</name>
<dbReference type="SUPFAM" id="SSF51695">
    <property type="entry name" value="PLC-like phosphodiesterases"/>
    <property type="match status" value="1"/>
</dbReference>
<dbReference type="Pfam" id="PF03009">
    <property type="entry name" value="GDPD"/>
    <property type="match status" value="1"/>
</dbReference>